<dbReference type="EMBL" id="JAEHFY010000014">
    <property type="protein sequence ID" value="MBK0383551.1"/>
    <property type="molecule type" value="Genomic_DNA"/>
</dbReference>
<organism evidence="1 2">
    <name type="scientific">Pedobacter segetis</name>
    <dbReference type="NCBI Taxonomy" id="2793069"/>
    <lineage>
        <taxon>Bacteria</taxon>
        <taxon>Pseudomonadati</taxon>
        <taxon>Bacteroidota</taxon>
        <taxon>Sphingobacteriia</taxon>
        <taxon>Sphingobacteriales</taxon>
        <taxon>Sphingobacteriaceae</taxon>
        <taxon>Pedobacter</taxon>
    </lineage>
</organism>
<accession>A0ABS1BL28</accession>
<evidence type="ECO:0000313" key="2">
    <source>
        <dbReference type="Proteomes" id="UP000660024"/>
    </source>
</evidence>
<comment type="caution">
    <text evidence="1">The sequence shown here is derived from an EMBL/GenBank/DDBJ whole genome shotgun (WGS) entry which is preliminary data.</text>
</comment>
<name>A0ABS1BL28_9SPHI</name>
<sequence length="136" mass="16155">MNKKLRFAINWNMKLTNNVWPTIRLKDENKYRLNQNYDVVLEDNLHHNVYGDANCVFIKHYNFNDLPEPLLLLDMALNKPEALKMLKHLYADKIEQGLNIETALFSFMLFKWKPQQQDIYQQTFAPGINQVLQKTA</sequence>
<protein>
    <submittedName>
        <fullName evidence="1">Uncharacterized protein</fullName>
    </submittedName>
</protein>
<reference evidence="1 2" key="1">
    <citation type="submission" date="2020-12" db="EMBL/GenBank/DDBJ databases">
        <title>Bacterial novel species Pedobacter sp. SD-b isolated from soil.</title>
        <authorList>
            <person name="Jung H.-Y."/>
        </authorList>
    </citation>
    <scope>NUCLEOTIDE SEQUENCE [LARGE SCALE GENOMIC DNA]</scope>
    <source>
        <strain evidence="1 2">SD-b</strain>
    </source>
</reference>
<dbReference type="Proteomes" id="UP000660024">
    <property type="component" value="Unassembled WGS sequence"/>
</dbReference>
<gene>
    <name evidence="1" type="ORF">I5M32_11340</name>
</gene>
<keyword evidence="2" id="KW-1185">Reference proteome</keyword>
<proteinExistence type="predicted"/>
<dbReference type="RefSeq" id="WP_200586356.1">
    <property type="nucleotide sequence ID" value="NZ_JAEHFY010000014.1"/>
</dbReference>
<evidence type="ECO:0000313" key="1">
    <source>
        <dbReference type="EMBL" id="MBK0383551.1"/>
    </source>
</evidence>